<evidence type="ECO:0000313" key="2">
    <source>
        <dbReference type="EMBL" id="KKN62829.1"/>
    </source>
</evidence>
<accession>A0A0F9S6X9</accession>
<dbReference type="InterPro" id="IPR013211">
    <property type="entry name" value="LVIVD"/>
</dbReference>
<dbReference type="Pfam" id="PF08309">
    <property type="entry name" value="LVIVD"/>
    <property type="match status" value="4"/>
</dbReference>
<keyword evidence="1" id="KW-0472">Membrane</keyword>
<proteinExistence type="predicted"/>
<feature type="transmembrane region" description="Helical" evidence="1">
    <location>
        <begin position="316"/>
        <end position="341"/>
    </location>
</feature>
<name>A0A0F9S6X9_9ZZZZ</name>
<keyword evidence="1" id="KW-1133">Transmembrane helix</keyword>
<gene>
    <name evidence="2" type="ORF">LCGC14_0507810</name>
</gene>
<reference evidence="2" key="1">
    <citation type="journal article" date="2015" name="Nature">
        <title>Complex archaea that bridge the gap between prokaryotes and eukaryotes.</title>
        <authorList>
            <person name="Spang A."/>
            <person name="Saw J.H."/>
            <person name="Jorgensen S.L."/>
            <person name="Zaremba-Niedzwiedzka K."/>
            <person name="Martijn J."/>
            <person name="Lind A.E."/>
            <person name="van Eijk R."/>
            <person name="Schleper C."/>
            <person name="Guy L."/>
            <person name="Ettema T.J."/>
        </authorList>
    </citation>
    <scope>NUCLEOTIDE SEQUENCE</scope>
</reference>
<protein>
    <recommendedName>
        <fullName evidence="3">LVIVD repeat protein</fullName>
    </recommendedName>
</protein>
<dbReference type="SUPFAM" id="SSF50969">
    <property type="entry name" value="YVTN repeat-like/Quinoprotein amine dehydrogenase"/>
    <property type="match status" value="1"/>
</dbReference>
<sequence length="357" mass="39086">MLSLNSNAQTNQMYLNRVGFINLEVGYDVHVVGDYAYVTNDDGLMIVDISNPSKPVKVGEVNIAGGALTSQISDDIAYISSVTPGFIITNISDPQNPQIIGQTIDASSGYQILISGSLAYVSHESSGLSIFNISDPSNPIGVDYEYNQYTTGLEIVDSILYVGNPVVGLRIYNISNPTDISLIKTIPGTSGIFDIHITNDIMFLACHQYGIKVFDITIPTSPSLLDIEDEDDSYEEEGKAYGLVERDELLYVADFYGVEVFNVTDPTEVIEIVERSSDVSAAYDIAVDDEYIYVALSGGLLILKLSTTPESSPPDLLLPIIIIIIISVVIFVVGITVFLYLRFIRFRFTGKKVKIKN</sequence>
<keyword evidence="1" id="KW-0812">Transmembrane</keyword>
<dbReference type="AlphaFoldDB" id="A0A0F9S6X9"/>
<evidence type="ECO:0008006" key="3">
    <source>
        <dbReference type="Google" id="ProtNLM"/>
    </source>
</evidence>
<comment type="caution">
    <text evidence="2">The sequence shown here is derived from an EMBL/GenBank/DDBJ whole genome shotgun (WGS) entry which is preliminary data.</text>
</comment>
<evidence type="ECO:0000256" key="1">
    <source>
        <dbReference type="SAM" id="Phobius"/>
    </source>
</evidence>
<dbReference type="InterPro" id="IPR011044">
    <property type="entry name" value="Quino_amine_DH_bsu"/>
</dbReference>
<organism evidence="2">
    <name type="scientific">marine sediment metagenome</name>
    <dbReference type="NCBI Taxonomy" id="412755"/>
    <lineage>
        <taxon>unclassified sequences</taxon>
        <taxon>metagenomes</taxon>
        <taxon>ecological metagenomes</taxon>
    </lineage>
</organism>
<dbReference type="EMBL" id="LAZR01000611">
    <property type="protein sequence ID" value="KKN62829.1"/>
    <property type="molecule type" value="Genomic_DNA"/>
</dbReference>